<evidence type="ECO:0000256" key="5">
    <source>
        <dbReference type="SAM" id="MobiDB-lite"/>
    </source>
</evidence>
<dbReference type="Pfam" id="PF00642">
    <property type="entry name" value="zf-CCCH"/>
    <property type="match status" value="1"/>
</dbReference>
<feature type="domain" description="C3H1-type" evidence="6">
    <location>
        <begin position="579"/>
        <end position="607"/>
    </location>
</feature>
<dbReference type="InterPro" id="IPR045877">
    <property type="entry name" value="ZFP36-like"/>
</dbReference>
<keyword evidence="4" id="KW-0862">Zinc</keyword>
<feature type="compositionally biased region" description="Low complexity" evidence="5">
    <location>
        <begin position="460"/>
        <end position="471"/>
    </location>
</feature>
<evidence type="ECO:0000259" key="6">
    <source>
        <dbReference type="PROSITE" id="PS50103"/>
    </source>
</evidence>
<accession>A0A131ZSY8</accession>
<keyword evidence="1" id="KW-0479">Metal-binding</keyword>
<evidence type="ECO:0000313" key="8">
    <source>
        <dbReference type="Proteomes" id="UP000616769"/>
    </source>
</evidence>
<dbReference type="InterPro" id="IPR036855">
    <property type="entry name" value="Znf_CCCH_sf"/>
</dbReference>
<evidence type="ECO:0000256" key="1">
    <source>
        <dbReference type="ARBA" id="ARBA00022723"/>
    </source>
</evidence>
<dbReference type="EMBL" id="JXLN01000303">
    <property type="protein sequence ID" value="KPL97517.1"/>
    <property type="molecule type" value="Genomic_DNA"/>
</dbReference>
<feature type="domain" description="C3H1-type" evidence="6">
    <location>
        <begin position="540"/>
        <end position="568"/>
    </location>
</feature>
<dbReference type="SMART" id="SM00356">
    <property type="entry name" value="ZnF_C3H1"/>
    <property type="match status" value="2"/>
</dbReference>
<dbReference type="PANTHER" id="PTHR12547:SF18">
    <property type="entry name" value="PROTEIN TIS11"/>
    <property type="match status" value="1"/>
</dbReference>
<evidence type="ECO:0000256" key="2">
    <source>
        <dbReference type="ARBA" id="ARBA00022737"/>
    </source>
</evidence>
<dbReference type="OrthoDB" id="410307at2759"/>
<name>A0A131ZSY8_SARSC</name>
<dbReference type="InterPro" id="IPR000571">
    <property type="entry name" value="Znf_CCCH"/>
</dbReference>
<reference evidence="7 8" key="1">
    <citation type="journal article" date="2015" name="Parasit. Vectors">
        <title>Draft genome of the scabies mite.</title>
        <authorList>
            <person name="Rider S.D.Jr."/>
            <person name="Morgan M.S."/>
            <person name="Arlian L.G."/>
        </authorList>
    </citation>
    <scope>NUCLEOTIDE SEQUENCE [LARGE SCALE GENOMIC DNA]</scope>
    <source>
        <strain evidence="7">Arlian Lab</strain>
    </source>
</reference>
<evidence type="ECO:0000256" key="3">
    <source>
        <dbReference type="ARBA" id="ARBA00022771"/>
    </source>
</evidence>
<comment type="caution">
    <text evidence="7">The sequence shown here is derived from an EMBL/GenBank/DDBJ whole genome shotgun (WGS) entry which is preliminary data.</text>
</comment>
<protein>
    <recommendedName>
        <fullName evidence="6">C3H1-type domain-containing protein</fullName>
    </recommendedName>
</protein>
<keyword evidence="3" id="KW-0863">Zinc-finger</keyword>
<evidence type="ECO:0000313" key="7">
    <source>
        <dbReference type="EMBL" id="KPL97517.1"/>
    </source>
</evidence>
<dbReference type="AlphaFoldDB" id="A0A131ZSY8"/>
<dbReference type="VEuPathDB" id="VectorBase:SSCA010316"/>
<dbReference type="GO" id="GO:0003729">
    <property type="term" value="F:mRNA binding"/>
    <property type="evidence" value="ECO:0007669"/>
    <property type="project" value="InterPro"/>
</dbReference>
<dbReference type="PROSITE" id="PS50103">
    <property type="entry name" value="ZF_C3H1"/>
    <property type="match status" value="2"/>
</dbReference>
<dbReference type="GO" id="GO:0008270">
    <property type="term" value="F:zinc ion binding"/>
    <property type="evidence" value="ECO:0007669"/>
    <property type="project" value="UniProtKB-KW"/>
</dbReference>
<gene>
    <name evidence="7" type="ORF">QR98_0002630</name>
</gene>
<feature type="compositionally biased region" description="Polar residues" evidence="5">
    <location>
        <begin position="480"/>
        <end position="497"/>
    </location>
</feature>
<evidence type="ECO:0000256" key="4">
    <source>
        <dbReference type="ARBA" id="ARBA00022833"/>
    </source>
</evidence>
<dbReference type="Proteomes" id="UP000616769">
    <property type="component" value="Unassembled WGS sequence"/>
</dbReference>
<organism evidence="7 8">
    <name type="scientific">Sarcoptes scabiei</name>
    <name type="common">Itch mite</name>
    <name type="synonym">Acarus scabiei</name>
    <dbReference type="NCBI Taxonomy" id="52283"/>
    <lineage>
        <taxon>Eukaryota</taxon>
        <taxon>Metazoa</taxon>
        <taxon>Ecdysozoa</taxon>
        <taxon>Arthropoda</taxon>
        <taxon>Chelicerata</taxon>
        <taxon>Arachnida</taxon>
        <taxon>Acari</taxon>
        <taxon>Acariformes</taxon>
        <taxon>Sarcoptiformes</taxon>
        <taxon>Astigmata</taxon>
        <taxon>Psoroptidia</taxon>
        <taxon>Sarcoptoidea</taxon>
        <taxon>Sarcoptidae</taxon>
        <taxon>Sarcoptinae</taxon>
        <taxon>Sarcoptes</taxon>
    </lineage>
</organism>
<sequence>MNISSISIKSNSKSNRYSKFNNTFLDQNITNDSSLVETINENEIDKSTIQSNLANGFNGNLRMNNPGLVTFIQINPQQFFQQNTNDNGRNGRFPFLINPRTTVLNQSKVMATNIIPQPNHLATTQLIQSNQSIKSNLSNLNQFRFNQRQLTKGTAINISNGGNCLIANNRNETRNPSANLDTIQLNYNQIGNNWEINPLYQNSFCEKNSDCSISHNFAPQSELTFSLIKLPSNFTSINTNPMISSSNNQPVIYDFVNPNFNHSNGLNWRGISPLRPNSLQPFNSFLQQQRLISMPRCPHLYPTNQTQTPIDVRIQSKCRLPILSSFTDNHFEMNRINLNPNASDFVPSQQPLECKINRMQSDRNIRSETFELSSTINESRMDSPEQSRRSTFFDEQILQQQLMNDIVTKIVDEEEDFEKSTPLVDDPFNDLFDIKPNEQRIRSTEEDGSNQTIDSHESLNSENTESTSNLSPKVMKRNRSSSCATTGQSKFQNNGSSHLRRSSMVSGDLFATVPMTRSRSNTNASATSDCNMKRFIKLNRYKTELCIYMQEMGKCRFGEGCCFAHGTEEMRSKPPHDDKERTEPCESYSNGICYRGSSRCWYLHPKPEFNLERLICDLKHWLLQSSDRKLFNDDDWFEDDYDPILYDRNKYRSRLKSWLAEDLSQTDHSDGSLINFMGQNLNEYFITFNGTFHSKYRDIFKAIQIALSSRGTIKFREDLRENSIQFDWNKAGSRESDAIIRKNFHSTTEIRNSSQQYVSSK</sequence>
<dbReference type="SUPFAM" id="SSF90229">
    <property type="entry name" value="CCCH zinc finger"/>
    <property type="match status" value="1"/>
</dbReference>
<dbReference type="PANTHER" id="PTHR12547">
    <property type="entry name" value="CCCH ZINC FINGER/TIS11-RELATED"/>
    <property type="match status" value="1"/>
</dbReference>
<feature type="region of interest" description="Disordered" evidence="5">
    <location>
        <begin position="439"/>
        <end position="503"/>
    </location>
</feature>
<dbReference type="Gene3D" id="4.10.1000.10">
    <property type="entry name" value="Zinc finger, CCCH-type"/>
    <property type="match status" value="1"/>
</dbReference>
<proteinExistence type="predicted"/>
<keyword evidence="2" id="KW-0677">Repeat</keyword>